<dbReference type="EMBL" id="WJBH02000290">
    <property type="protein sequence ID" value="KAI9549597.1"/>
    <property type="molecule type" value="Genomic_DNA"/>
</dbReference>
<proteinExistence type="predicted"/>
<keyword evidence="2" id="KW-1185">Reference proteome</keyword>
<evidence type="ECO:0000313" key="1">
    <source>
        <dbReference type="EMBL" id="KAI9549597.1"/>
    </source>
</evidence>
<name>A0AAD5KDP6_9CRUS</name>
<dbReference type="AlphaFoldDB" id="A0AAD5KDP6"/>
<sequence>MQQRGKRRGSRFVVHPIVKRLKTRHGFVQESVLAVPLITPPKHTQVEASTTVPHPSPVRATASILPVASAPHTSLAGHRTSAVIDNRAPPEDGAKTVDAAKRMASEMGPTARAEFEGLVHLTSKAPRSMQGTLRAFESVPVDCTKTGFGTQGMGGACWIHISARSGSFGPPRRTTLVGARNSRMAAHTPTGAVGARYRAIGRVRWLAECERDDENAAEP</sequence>
<protein>
    <submittedName>
        <fullName evidence="1">Uncharacterized protein</fullName>
    </submittedName>
</protein>
<accession>A0AAD5KDP6</accession>
<gene>
    <name evidence="1" type="ORF">GHT06_003783</name>
</gene>
<comment type="caution">
    <text evidence="1">The sequence shown here is derived from an EMBL/GenBank/DDBJ whole genome shotgun (WGS) entry which is preliminary data.</text>
</comment>
<reference evidence="1" key="1">
    <citation type="submission" date="2022-05" db="EMBL/GenBank/DDBJ databases">
        <title>A multi-omics perspective on studying reproductive biology in Daphnia sinensis.</title>
        <authorList>
            <person name="Jia J."/>
        </authorList>
    </citation>
    <scope>NUCLEOTIDE SEQUENCE</scope>
    <source>
        <strain evidence="1">WSL</strain>
    </source>
</reference>
<evidence type="ECO:0000313" key="2">
    <source>
        <dbReference type="Proteomes" id="UP000820818"/>
    </source>
</evidence>
<organism evidence="1 2">
    <name type="scientific">Daphnia sinensis</name>
    <dbReference type="NCBI Taxonomy" id="1820382"/>
    <lineage>
        <taxon>Eukaryota</taxon>
        <taxon>Metazoa</taxon>
        <taxon>Ecdysozoa</taxon>
        <taxon>Arthropoda</taxon>
        <taxon>Crustacea</taxon>
        <taxon>Branchiopoda</taxon>
        <taxon>Diplostraca</taxon>
        <taxon>Cladocera</taxon>
        <taxon>Anomopoda</taxon>
        <taxon>Daphniidae</taxon>
        <taxon>Daphnia</taxon>
        <taxon>Daphnia similis group</taxon>
    </lineage>
</organism>
<dbReference type="Proteomes" id="UP000820818">
    <property type="component" value="Unassembled WGS sequence"/>
</dbReference>